<gene>
    <name evidence="7" type="ORF">ACFSQ6_01145</name>
</gene>
<dbReference type="PANTHER" id="PTHR43133">
    <property type="entry name" value="RNA POLYMERASE ECF-TYPE SIGMA FACTO"/>
    <property type="match status" value="1"/>
</dbReference>
<keyword evidence="8" id="KW-1185">Reference proteome</keyword>
<dbReference type="InterPro" id="IPR013324">
    <property type="entry name" value="RNA_pol_sigma_r3/r4-like"/>
</dbReference>
<dbReference type="SUPFAM" id="SSF88946">
    <property type="entry name" value="Sigma2 domain of RNA polymerase sigma factors"/>
    <property type="match status" value="1"/>
</dbReference>
<protein>
    <submittedName>
        <fullName evidence="7">RNA polymerase sigma factor</fullName>
    </submittedName>
</protein>
<dbReference type="InterPro" id="IPR014284">
    <property type="entry name" value="RNA_pol_sigma-70_dom"/>
</dbReference>
<dbReference type="InterPro" id="IPR007627">
    <property type="entry name" value="RNA_pol_sigma70_r2"/>
</dbReference>
<dbReference type="InterPro" id="IPR036388">
    <property type="entry name" value="WH-like_DNA-bd_sf"/>
</dbReference>
<organism evidence="7 8">
    <name type="scientific">Sphingobacterium populi</name>
    <dbReference type="NCBI Taxonomy" id="1812824"/>
    <lineage>
        <taxon>Bacteria</taxon>
        <taxon>Pseudomonadati</taxon>
        <taxon>Bacteroidota</taxon>
        <taxon>Sphingobacteriia</taxon>
        <taxon>Sphingobacteriales</taxon>
        <taxon>Sphingobacteriaceae</taxon>
        <taxon>Sphingobacterium</taxon>
    </lineage>
</organism>
<proteinExistence type="inferred from homology"/>
<keyword evidence="4" id="KW-0804">Transcription</keyword>
<accession>A0ABW5U7U2</accession>
<dbReference type="InterPro" id="IPR013325">
    <property type="entry name" value="RNA_pol_sigma_r2"/>
</dbReference>
<dbReference type="CDD" id="cd06171">
    <property type="entry name" value="Sigma70_r4"/>
    <property type="match status" value="1"/>
</dbReference>
<dbReference type="PANTHER" id="PTHR43133:SF46">
    <property type="entry name" value="RNA POLYMERASE SIGMA-70 FACTOR ECF SUBFAMILY"/>
    <property type="match status" value="1"/>
</dbReference>
<dbReference type="EMBL" id="JBHUMB010000005">
    <property type="protein sequence ID" value="MFD2741993.1"/>
    <property type="molecule type" value="Genomic_DNA"/>
</dbReference>
<evidence type="ECO:0000259" key="5">
    <source>
        <dbReference type="Pfam" id="PF04542"/>
    </source>
</evidence>
<keyword evidence="2" id="KW-0805">Transcription regulation</keyword>
<keyword evidence="3" id="KW-0731">Sigma factor</keyword>
<reference evidence="8" key="1">
    <citation type="journal article" date="2019" name="Int. J. Syst. Evol. Microbiol.">
        <title>The Global Catalogue of Microorganisms (GCM) 10K type strain sequencing project: providing services to taxonomists for standard genome sequencing and annotation.</title>
        <authorList>
            <consortium name="The Broad Institute Genomics Platform"/>
            <consortium name="The Broad Institute Genome Sequencing Center for Infectious Disease"/>
            <person name="Wu L."/>
            <person name="Ma J."/>
        </authorList>
    </citation>
    <scope>NUCLEOTIDE SEQUENCE [LARGE SCALE GENOMIC DNA]</scope>
    <source>
        <strain evidence="8">KCTC 42247</strain>
    </source>
</reference>
<dbReference type="Proteomes" id="UP001597418">
    <property type="component" value="Unassembled WGS sequence"/>
</dbReference>
<comment type="similarity">
    <text evidence="1">Belongs to the sigma-70 factor family. ECF subfamily.</text>
</comment>
<evidence type="ECO:0000256" key="2">
    <source>
        <dbReference type="ARBA" id="ARBA00023015"/>
    </source>
</evidence>
<dbReference type="InterPro" id="IPR013249">
    <property type="entry name" value="RNA_pol_sigma70_r4_t2"/>
</dbReference>
<evidence type="ECO:0000256" key="1">
    <source>
        <dbReference type="ARBA" id="ARBA00010641"/>
    </source>
</evidence>
<dbReference type="InterPro" id="IPR039425">
    <property type="entry name" value="RNA_pol_sigma-70-like"/>
</dbReference>
<evidence type="ECO:0000259" key="6">
    <source>
        <dbReference type="Pfam" id="PF08281"/>
    </source>
</evidence>
<sequence length="198" mass="23674">MKMIIKRHQTPQNLTAIAAGDEVAFAQFYQYHFERLATEVFHILKDKRQTEEVLQDVFTTIWHKRENLLTINNLEGYLFVLARNASLNQLRRNVRQARIELDYLQEQDRWSDTLDEPTREERYLPWIDLAIEQLPAQQKKAYILSQFKGKKYLEVASEMNISRETVKKYLQLARLSIKSYLTKHRDSIVSLFFTFLIF</sequence>
<evidence type="ECO:0000313" key="7">
    <source>
        <dbReference type="EMBL" id="MFD2741993.1"/>
    </source>
</evidence>
<comment type="caution">
    <text evidence="7">The sequence shown here is derived from an EMBL/GenBank/DDBJ whole genome shotgun (WGS) entry which is preliminary data.</text>
</comment>
<dbReference type="RefSeq" id="WP_066753249.1">
    <property type="nucleotide sequence ID" value="NZ_JBHUMB010000005.1"/>
</dbReference>
<dbReference type="Gene3D" id="1.10.1740.10">
    <property type="match status" value="1"/>
</dbReference>
<evidence type="ECO:0000256" key="4">
    <source>
        <dbReference type="ARBA" id="ARBA00023163"/>
    </source>
</evidence>
<feature type="domain" description="RNA polymerase sigma-70 region 2" evidence="5">
    <location>
        <begin position="29"/>
        <end position="95"/>
    </location>
</feature>
<dbReference type="Pfam" id="PF08281">
    <property type="entry name" value="Sigma70_r4_2"/>
    <property type="match status" value="1"/>
</dbReference>
<name>A0ABW5U7U2_9SPHI</name>
<dbReference type="NCBIfam" id="TIGR02937">
    <property type="entry name" value="sigma70-ECF"/>
    <property type="match status" value="1"/>
</dbReference>
<feature type="domain" description="RNA polymerase sigma factor 70 region 4 type 2" evidence="6">
    <location>
        <begin position="126"/>
        <end position="175"/>
    </location>
</feature>
<dbReference type="Pfam" id="PF04542">
    <property type="entry name" value="Sigma70_r2"/>
    <property type="match status" value="1"/>
</dbReference>
<dbReference type="Gene3D" id="1.10.10.10">
    <property type="entry name" value="Winged helix-like DNA-binding domain superfamily/Winged helix DNA-binding domain"/>
    <property type="match status" value="1"/>
</dbReference>
<dbReference type="SUPFAM" id="SSF88659">
    <property type="entry name" value="Sigma3 and sigma4 domains of RNA polymerase sigma factors"/>
    <property type="match status" value="1"/>
</dbReference>
<evidence type="ECO:0000256" key="3">
    <source>
        <dbReference type="ARBA" id="ARBA00023082"/>
    </source>
</evidence>
<evidence type="ECO:0000313" key="8">
    <source>
        <dbReference type="Proteomes" id="UP001597418"/>
    </source>
</evidence>